<feature type="domain" description="AMIN" evidence="4">
    <location>
        <begin position="14"/>
        <end position="111"/>
    </location>
</feature>
<evidence type="ECO:0000259" key="4">
    <source>
        <dbReference type="Pfam" id="PF11741"/>
    </source>
</evidence>
<proteinExistence type="predicted"/>
<keyword evidence="1 5" id="KW-0378">Hydrolase</keyword>
<dbReference type="CDD" id="cd02696">
    <property type="entry name" value="MurNAc-LAA"/>
    <property type="match status" value="1"/>
</dbReference>
<keyword evidence="2" id="KW-0961">Cell wall biogenesis/degradation</keyword>
<dbReference type="GO" id="GO:0071555">
    <property type="term" value="P:cell wall organization"/>
    <property type="evidence" value="ECO:0007669"/>
    <property type="project" value="UniProtKB-KW"/>
</dbReference>
<dbReference type="Gene3D" id="2.60.40.3500">
    <property type="match status" value="1"/>
</dbReference>
<dbReference type="EMBL" id="UOEW01000005">
    <property type="protein sequence ID" value="VAW32842.1"/>
    <property type="molecule type" value="Genomic_DNA"/>
</dbReference>
<accession>A0A3B0V273</accession>
<dbReference type="InterPro" id="IPR002508">
    <property type="entry name" value="MurNAc-LAA_cat"/>
</dbReference>
<feature type="domain" description="MurNAc-LAA" evidence="3">
    <location>
        <begin position="134"/>
        <end position="217"/>
    </location>
</feature>
<dbReference type="GO" id="GO:0009253">
    <property type="term" value="P:peptidoglycan catabolic process"/>
    <property type="evidence" value="ECO:0007669"/>
    <property type="project" value="InterPro"/>
</dbReference>
<evidence type="ECO:0000313" key="5">
    <source>
        <dbReference type="EMBL" id="VAW32842.1"/>
    </source>
</evidence>
<name>A0A3B0V273_9ZZZZ</name>
<feature type="non-terminal residue" evidence="5">
    <location>
        <position position="218"/>
    </location>
</feature>
<dbReference type="PANTHER" id="PTHR30404">
    <property type="entry name" value="N-ACETYLMURAMOYL-L-ALANINE AMIDASE"/>
    <property type="match status" value="1"/>
</dbReference>
<protein>
    <submittedName>
        <fullName evidence="5">N-acetylmuramoyl-L-alanine amidase</fullName>
        <ecNumber evidence="5">3.5.1.28</ecNumber>
    </submittedName>
</protein>
<dbReference type="InterPro" id="IPR021731">
    <property type="entry name" value="AMIN_dom"/>
</dbReference>
<dbReference type="GO" id="GO:0030288">
    <property type="term" value="C:outer membrane-bounded periplasmic space"/>
    <property type="evidence" value="ECO:0007669"/>
    <property type="project" value="TreeGrafter"/>
</dbReference>
<evidence type="ECO:0000256" key="2">
    <source>
        <dbReference type="ARBA" id="ARBA00023316"/>
    </source>
</evidence>
<reference evidence="5" key="1">
    <citation type="submission" date="2018-06" db="EMBL/GenBank/DDBJ databases">
        <authorList>
            <person name="Zhirakovskaya E."/>
        </authorList>
    </citation>
    <scope>NUCLEOTIDE SEQUENCE</scope>
</reference>
<dbReference type="SUPFAM" id="SSF53187">
    <property type="entry name" value="Zn-dependent exopeptidases"/>
    <property type="match status" value="1"/>
</dbReference>
<dbReference type="EC" id="3.5.1.28" evidence="5"/>
<evidence type="ECO:0000256" key="1">
    <source>
        <dbReference type="ARBA" id="ARBA00022801"/>
    </source>
</evidence>
<dbReference type="InterPro" id="IPR050695">
    <property type="entry name" value="N-acetylmuramoyl_amidase_3"/>
</dbReference>
<evidence type="ECO:0000259" key="3">
    <source>
        <dbReference type="Pfam" id="PF01520"/>
    </source>
</evidence>
<sequence>MPQIILATAEIKGLRVWSSPDDTKAVIDLSAQVDYKLFQLDNPSRVVVDIANAKLNKKLILKDNPVINKIRNGKKDKDTLRLVFDLSSTQKAKSFLLKPAQQYGHRLVIQLEKHKLKKTTVKQVLNKKDRDIIIAVDAGHGGEDPGSSGPAGTREKTVTLQIAKKLATAINKEKGMKAVLIRTGDYYIALTKRFEKAREKQADLFISIHADAFHDPKV</sequence>
<dbReference type="PANTHER" id="PTHR30404:SF6">
    <property type="entry name" value="N-ACETYLMURAMOYL-L-ALANINE AMIDASE AMIB"/>
    <property type="match status" value="1"/>
</dbReference>
<organism evidence="5">
    <name type="scientific">hydrothermal vent metagenome</name>
    <dbReference type="NCBI Taxonomy" id="652676"/>
    <lineage>
        <taxon>unclassified sequences</taxon>
        <taxon>metagenomes</taxon>
        <taxon>ecological metagenomes</taxon>
    </lineage>
</organism>
<dbReference type="Gene3D" id="3.40.630.40">
    <property type="entry name" value="Zn-dependent exopeptidases"/>
    <property type="match status" value="1"/>
</dbReference>
<gene>
    <name evidence="5" type="ORF">MNBD_GAMMA01-2217</name>
</gene>
<dbReference type="AlphaFoldDB" id="A0A3B0V273"/>
<dbReference type="Pfam" id="PF11741">
    <property type="entry name" value="AMIN"/>
    <property type="match status" value="1"/>
</dbReference>
<dbReference type="Pfam" id="PF01520">
    <property type="entry name" value="Amidase_3"/>
    <property type="match status" value="1"/>
</dbReference>
<dbReference type="GO" id="GO:0008745">
    <property type="term" value="F:N-acetylmuramoyl-L-alanine amidase activity"/>
    <property type="evidence" value="ECO:0007669"/>
    <property type="project" value="UniProtKB-EC"/>
</dbReference>